<sequence length="390" mass="42987">MDVLQFKGHLLTAGRDGALRSWTWNKNMDNDGNVQLPKSDGGLRSLLLTPPSEEKGAGLVIGTMMNSLLGVTLSKTGSPLDGVNFEGVPITQGHTGEVCDIAKIPASFLGADVLTVSTDGLVCKLNSERREPVWRLWLQGCVFSCVDCNVRGDTVVLGTKDGRLIVLELNPESLTVKEVYNKKVTPGEITAVKLSPDERMLTLGATDRCLHIFHLQEKEDDDNKGKEQVVEEEWVYFGMLKGHKGPIHSVDWSKEKKNDTYIIRTSTKIPEQKFWEVTRCVEISGDNLNDFPWSSSTCLLDHKLVGLWSSKQASEGQLTCVDVNPDETLVAMATNSGSLSLFQYPCLTQKAFSHAYKSHQTPRALCFTLDGRSLLTVGGADTSIMQWKIV</sequence>
<proteinExistence type="predicted"/>
<dbReference type="Gene3D" id="2.130.10.10">
    <property type="entry name" value="YVTN repeat-like/Quinoprotein amine dehydrogenase"/>
    <property type="match status" value="1"/>
</dbReference>
<evidence type="ECO:0000313" key="5">
    <source>
        <dbReference type="Proteomes" id="UP000735302"/>
    </source>
</evidence>
<accession>A0AAV4B5S8</accession>
<keyword evidence="2" id="KW-0677">Repeat</keyword>
<dbReference type="InterPro" id="IPR001680">
    <property type="entry name" value="WD40_rpt"/>
</dbReference>
<dbReference type="GO" id="GO:0072686">
    <property type="term" value="C:mitotic spindle"/>
    <property type="evidence" value="ECO:0007669"/>
    <property type="project" value="TreeGrafter"/>
</dbReference>
<dbReference type="GO" id="GO:0000226">
    <property type="term" value="P:microtubule cytoskeleton organization"/>
    <property type="evidence" value="ECO:0007669"/>
    <property type="project" value="TreeGrafter"/>
</dbReference>
<dbReference type="Proteomes" id="UP000735302">
    <property type="component" value="Unassembled WGS sequence"/>
</dbReference>
<organism evidence="4 5">
    <name type="scientific">Plakobranchus ocellatus</name>
    <dbReference type="NCBI Taxonomy" id="259542"/>
    <lineage>
        <taxon>Eukaryota</taxon>
        <taxon>Metazoa</taxon>
        <taxon>Spiralia</taxon>
        <taxon>Lophotrochozoa</taxon>
        <taxon>Mollusca</taxon>
        <taxon>Gastropoda</taxon>
        <taxon>Heterobranchia</taxon>
        <taxon>Euthyneura</taxon>
        <taxon>Panpulmonata</taxon>
        <taxon>Sacoglossa</taxon>
        <taxon>Placobranchoidea</taxon>
        <taxon>Plakobranchidae</taxon>
        <taxon>Plakobranchus</taxon>
    </lineage>
</organism>
<dbReference type="GO" id="GO:0008017">
    <property type="term" value="F:microtubule binding"/>
    <property type="evidence" value="ECO:0007669"/>
    <property type="project" value="TreeGrafter"/>
</dbReference>
<dbReference type="PANTHER" id="PTHR13720:SF58">
    <property type="entry name" value="HELP DOMAIN-CONTAINING PROTEIN"/>
    <property type="match status" value="1"/>
</dbReference>
<dbReference type="AlphaFoldDB" id="A0AAV4B5S8"/>
<dbReference type="InterPro" id="IPR055442">
    <property type="entry name" value="Beta-prop_EML-like_2nd"/>
</dbReference>
<comment type="caution">
    <text evidence="4">The sequence shown here is derived from an EMBL/GenBank/DDBJ whole genome shotgun (WGS) entry which is preliminary data.</text>
</comment>
<dbReference type="Pfam" id="PF23414">
    <property type="entry name" value="Beta-prop_EML_2"/>
    <property type="match status" value="1"/>
</dbReference>
<dbReference type="InterPro" id="IPR015943">
    <property type="entry name" value="WD40/YVTN_repeat-like_dom_sf"/>
</dbReference>
<protein>
    <submittedName>
        <fullName evidence="4">Echinoderm microtubule-associated protein-like 1</fullName>
    </submittedName>
</protein>
<dbReference type="EMBL" id="BLXT01004562">
    <property type="protein sequence ID" value="GFO14447.1"/>
    <property type="molecule type" value="Genomic_DNA"/>
</dbReference>
<keyword evidence="1" id="KW-0853">WD repeat</keyword>
<evidence type="ECO:0000256" key="2">
    <source>
        <dbReference type="ARBA" id="ARBA00022737"/>
    </source>
</evidence>
<dbReference type="InterPro" id="IPR050630">
    <property type="entry name" value="WD_repeat_EMAP"/>
</dbReference>
<dbReference type="PANTHER" id="PTHR13720">
    <property type="entry name" value="WD-40 REPEAT PROTEIN"/>
    <property type="match status" value="1"/>
</dbReference>
<dbReference type="InterPro" id="IPR036322">
    <property type="entry name" value="WD40_repeat_dom_sf"/>
</dbReference>
<evidence type="ECO:0000313" key="4">
    <source>
        <dbReference type="EMBL" id="GFO14447.1"/>
    </source>
</evidence>
<name>A0AAV4B5S8_9GAST</name>
<keyword evidence="5" id="KW-1185">Reference proteome</keyword>
<evidence type="ECO:0000259" key="3">
    <source>
        <dbReference type="Pfam" id="PF23414"/>
    </source>
</evidence>
<evidence type="ECO:0000256" key="1">
    <source>
        <dbReference type="ARBA" id="ARBA00022574"/>
    </source>
</evidence>
<reference evidence="4 5" key="1">
    <citation type="journal article" date="2021" name="Elife">
        <title>Chloroplast acquisition without the gene transfer in kleptoplastic sea slugs, Plakobranchus ocellatus.</title>
        <authorList>
            <person name="Maeda T."/>
            <person name="Takahashi S."/>
            <person name="Yoshida T."/>
            <person name="Shimamura S."/>
            <person name="Takaki Y."/>
            <person name="Nagai Y."/>
            <person name="Toyoda A."/>
            <person name="Suzuki Y."/>
            <person name="Arimoto A."/>
            <person name="Ishii H."/>
            <person name="Satoh N."/>
            <person name="Nishiyama T."/>
            <person name="Hasebe M."/>
            <person name="Maruyama T."/>
            <person name="Minagawa J."/>
            <person name="Obokata J."/>
            <person name="Shigenobu S."/>
        </authorList>
    </citation>
    <scope>NUCLEOTIDE SEQUENCE [LARGE SCALE GENOMIC DNA]</scope>
</reference>
<gene>
    <name evidence="4" type="ORF">PoB_004095200</name>
</gene>
<feature type="domain" description="EML-like second beta-propeller" evidence="3">
    <location>
        <begin position="113"/>
        <end position="389"/>
    </location>
</feature>
<dbReference type="SUPFAM" id="SSF50978">
    <property type="entry name" value="WD40 repeat-like"/>
    <property type="match status" value="1"/>
</dbReference>
<dbReference type="SMART" id="SM00320">
    <property type="entry name" value="WD40"/>
    <property type="match status" value="3"/>
</dbReference>